<evidence type="ECO:0000259" key="25">
    <source>
        <dbReference type="Pfam" id="PF07243"/>
    </source>
</evidence>
<dbReference type="GO" id="GO:0016020">
    <property type="term" value="C:membrane"/>
    <property type="evidence" value="ECO:0007669"/>
    <property type="project" value="InterPro"/>
</dbReference>
<evidence type="ECO:0000256" key="12">
    <source>
        <dbReference type="ARBA" id="ARBA00022812"/>
    </source>
</evidence>
<dbReference type="Pfam" id="PF07246">
    <property type="entry name" value="Phlebovirus_NSM"/>
    <property type="match status" value="1"/>
</dbReference>
<dbReference type="GeneID" id="80549703"/>
<dbReference type="GO" id="GO:0044167">
    <property type="term" value="C:host cell endoplasmic reticulum membrane"/>
    <property type="evidence" value="ECO:0007669"/>
    <property type="project" value="UniProtKB-SubCell"/>
</dbReference>
<keyword evidence="30" id="KW-1185">Reference proteome</keyword>
<comment type="subcellular location">
    <subcellularLocation>
        <location evidence="1">Host Golgi apparatus membrane</location>
        <topology evidence="1">Single-pass type I membrane protein</topology>
    </subcellularLocation>
    <subcellularLocation>
        <location evidence="2">Host endoplasmic reticulum membrane</location>
        <topology evidence="2">Single-pass type I membrane protein</topology>
    </subcellularLocation>
    <subcellularLocation>
        <location evidence="3">Virion membrane</location>
        <topology evidence="3">Single-pass type I membrane protein</topology>
    </subcellularLocation>
</comment>
<feature type="domain" description="Phlebovirus glycoprotein G1" evidence="25">
    <location>
        <begin position="342"/>
        <end position="868"/>
    </location>
</feature>
<evidence type="ECO:0000313" key="30">
    <source>
        <dbReference type="Proteomes" id="UP000503481"/>
    </source>
</evidence>
<comment type="similarity">
    <text evidence="22">Belongs to the phlebovirus envelope glycoprotein family.</text>
</comment>
<evidence type="ECO:0000259" key="26">
    <source>
        <dbReference type="Pfam" id="PF07245"/>
    </source>
</evidence>
<dbReference type="Pfam" id="PF07243">
    <property type="entry name" value="Phlebovirus_G1"/>
    <property type="match status" value="1"/>
</dbReference>
<evidence type="ECO:0000256" key="1">
    <source>
        <dbReference type="ARBA" id="ARBA00004244"/>
    </source>
</evidence>
<evidence type="ECO:0000256" key="24">
    <source>
        <dbReference type="SAM" id="Phobius"/>
    </source>
</evidence>
<dbReference type="Gene3D" id="2.60.98.50">
    <property type="match status" value="3"/>
</dbReference>
<keyword evidence="7" id="KW-0945">Host-virus interaction</keyword>
<keyword evidence="6" id="KW-1170">Fusion of virus membrane with host endosomal membrane</keyword>
<keyword evidence="9 24" id="KW-0812">Transmembrane</keyword>
<dbReference type="InterPro" id="IPR010826">
    <property type="entry name" value="Phlebovirus_G1"/>
</dbReference>
<dbReference type="Pfam" id="PF19019">
    <property type="entry name" value="Phlebo_G2_C"/>
    <property type="match status" value="1"/>
</dbReference>
<dbReference type="RefSeq" id="YP_010839741.1">
    <property type="nucleotide sequence ID" value="NC_078083.1"/>
</dbReference>
<dbReference type="KEGG" id="vg:80549703"/>
<evidence type="ECO:0000256" key="20">
    <source>
        <dbReference type="ARBA" id="ARBA00023296"/>
    </source>
</evidence>
<keyword evidence="16 24" id="KW-0472">Membrane</keyword>
<feature type="coiled-coil region" evidence="23">
    <location>
        <begin position="203"/>
        <end position="294"/>
    </location>
</feature>
<dbReference type="Pfam" id="PF07245">
    <property type="entry name" value="Phlebovirus_G2"/>
    <property type="match status" value="1"/>
</dbReference>
<accession>A0A482KC17</accession>
<evidence type="ECO:0000256" key="7">
    <source>
        <dbReference type="ARBA" id="ARBA00022581"/>
    </source>
</evidence>
<evidence type="ECO:0000256" key="14">
    <source>
        <dbReference type="ARBA" id="ARBA00022870"/>
    </source>
</evidence>
<evidence type="ECO:0000256" key="6">
    <source>
        <dbReference type="ARBA" id="ARBA00022510"/>
    </source>
</evidence>
<dbReference type="Proteomes" id="UP000503481">
    <property type="component" value="Genome"/>
</dbReference>
<evidence type="ECO:0000256" key="16">
    <source>
        <dbReference type="ARBA" id="ARBA00023136"/>
    </source>
</evidence>
<evidence type="ECO:0000256" key="5">
    <source>
        <dbReference type="ARBA" id="ARBA00022506"/>
    </source>
</evidence>
<evidence type="ECO:0000313" key="29">
    <source>
        <dbReference type="EMBL" id="QBQ01765.1"/>
    </source>
</evidence>
<feature type="transmembrane region" description="Helical" evidence="24">
    <location>
        <begin position="1347"/>
        <end position="1372"/>
    </location>
</feature>
<evidence type="ECO:0000256" key="2">
    <source>
        <dbReference type="ARBA" id="ARBA00004482"/>
    </source>
</evidence>
<evidence type="ECO:0000256" key="10">
    <source>
        <dbReference type="ARBA" id="ARBA00022729"/>
    </source>
</evidence>
<evidence type="ECO:0000256" key="3">
    <source>
        <dbReference type="ARBA" id="ARBA00004563"/>
    </source>
</evidence>
<reference evidence="29" key="1">
    <citation type="journal article" date="2019" name="J. Gen. Virol.">
        <title>Diverse novel phleboviruses in Lutzomyia sandflies from the Panama Canal area, Central Panama.</title>
        <authorList>
            <person name="Marklewitz M."/>
            <person name="Dutari L.C."/>
            <person name="Paraskevopoulou S."/>
            <person name="Page R.A."/>
            <person name="Loaiza J.R."/>
            <person name="Junglen S."/>
        </authorList>
    </citation>
    <scope>NUCLEOTIDE SEQUENCE [LARGE SCALE GENOMIC DNA]</scope>
    <source>
        <strain evidence="29">SP0157-PA-2013</strain>
    </source>
</reference>
<keyword evidence="18" id="KW-0325">Glycoprotein</keyword>
<evidence type="ECO:0000256" key="8">
    <source>
        <dbReference type="ARBA" id="ARBA00022595"/>
    </source>
</evidence>
<keyword evidence="12" id="KW-1040">Host Golgi apparatus</keyword>
<keyword evidence="19" id="KW-1038">Host endoplasmic reticulum</keyword>
<dbReference type="GO" id="GO:0019062">
    <property type="term" value="P:virion attachment to host cell"/>
    <property type="evidence" value="ECO:0007669"/>
    <property type="project" value="UniProtKB-KW"/>
</dbReference>
<dbReference type="InterPro" id="IPR009879">
    <property type="entry name" value="Phlebovirus_NSM"/>
</dbReference>
<evidence type="ECO:0000256" key="18">
    <source>
        <dbReference type="ARBA" id="ARBA00023180"/>
    </source>
</evidence>
<keyword evidence="8" id="KW-1162">Viral penetration into host cytoplasm</keyword>
<keyword evidence="20" id="KW-1160">Virus entry into host cell</keyword>
<evidence type="ECO:0000259" key="28">
    <source>
        <dbReference type="Pfam" id="PF19019"/>
    </source>
</evidence>
<sequence>MKFEILHSFLKFWIFIILLGSTTLVRARYQIDSHSAGTYKKICLSNQSPARALEHYWNLQRVSLTDGRMACKIGNSARSQSTSANIKLLIQTVQETPTEINLHCRIDDDKGTSINLYFDGVEDNVDGAKIVSCDDSTIISDVRLMLDPSSIIPKVVDAGSLPNGSNNGDIIRNEITRTSIEDMAGDTREEAVKFISRLDMEEMKSLRDQLAEIRAHRDSLIRQLEKQEHETASIRSSLRSIHELEKADNEEALRELREKNEKSERLQSALSQQIRKLEDENLQMQSRIQFAIEREKKREQEMLMTNSATTLRPLSTMTHTPVTTIISLLSSAVSAFRNNWVHSYNRPGSGVYLAVKDSSDDEGCKTLSYMKECKGFELLLDKRKFPFFNAHVHHRSIVEAMHDGIIAAGSDYKCDVKNESKDVCFREMSQMDARCPPAIKNAYYIDSKGNYRVITCSQENHELTEDCNFCRRLERSDQTQVAKNGVPLQDAVCQPSTSTLSGRKPTPRGYCSIGIEKYKNCDSGHADTRVVPFVVMQGAGKFYLDKMVIKNIEHKSPDNFLCFKHSSGSGSSSMHEGRDLVAVNATECHCVDKTKSEECTGDAVFCSLYQCSEKTPKIRCELAPGSGPLFVLIKGDWHKPKCLGYERTKVILESRVTLTSDEQQCRACNYECLDSGIQIRSPGFRMTSAVACSHGSCVSTTQVGSTQIMVPYPGHSLSSGGSIGVRLSHDEESLSSHIIVKCPPRDSCDLHDCILCKELILNFQCHSVLSGLFLSMTIGLTLYMSWRLVGFVLSRLSGIKQFSRSPFKWAKLLVKWGLRKIQAQVQRKFRALNNNIGWQDDVEEVVVARNRVAALRPLQRYTYSLTVFMSIICLASPCTETVVASSKIVKCTQSGSSSVCRVNGIITMKAGMIGTESCLLLKGPNIGQQKLLSIKTLSSESTCREGQSFWTGQFAPKCFSSRRCHLVGECHRDRCQEWNNEVVSSEFSHMGETNSISENKCFEQCGGIGCSCFNVNPSCLFTHTRLESTRNEALRVFSCVDWVHGIQFEVSDSSTTKTVVKLGSLGVKFFEWGSMSLSLNANSISGSNSLTFLQSSRGGFALADENFPEYPREGFIGEIRCNSEAAVLSAHKSCAMAPNLIKYRPMQEQAECSTNLIDPFAIFLKGALPQSRNGMTFMSSMNKQTVQAINSGSVEALITLSIEDYEVTFKNEIPECKMSFLNMSGCYSCDIGASVCFLVEASAEASLHAHSEDMSLSFAFHASPTKKHYCQMQHFSRAVIDEQLLYGCGDEEQSINIKGLLVAVPVSSGRLNNTVMSTVVNPSTSGLSITGWFSSLVGWSGGILKTIAIIVCFVIGGLLAIVIIKNVICVIITRGILKKQV</sequence>
<evidence type="ECO:0000256" key="15">
    <source>
        <dbReference type="ARBA" id="ARBA00022989"/>
    </source>
</evidence>
<keyword evidence="5" id="KW-1168">Fusion of virus membrane with host membrane</keyword>
<keyword evidence="11" id="KW-1161">Viral attachment to host cell</keyword>
<dbReference type="GO" id="GO:0055036">
    <property type="term" value="C:virion membrane"/>
    <property type="evidence" value="ECO:0007669"/>
    <property type="project" value="UniProtKB-SubCell"/>
</dbReference>
<evidence type="ECO:0000256" key="4">
    <source>
        <dbReference type="ARBA" id="ARBA00015294"/>
    </source>
</evidence>
<dbReference type="InterPro" id="IPR043603">
    <property type="entry name" value="Phlebo_G2_C"/>
</dbReference>
<evidence type="ECO:0000256" key="22">
    <source>
        <dbReference type="ARBA" id="ARBA00033745"/>
    </source>
</evidence>
<name>A0A482KC17_9VIRU</name>
<evidence type="ECO:0000256" key="21">
    <source>
        <dbReference type="ARBA" id="ARBA00031199"/>
    </source>
</evidence>
<keyword evidence="13" id="KW-0946">Virion</keyword>
<keyword evidence="15 24" id="KW-1133">Transmembrane helix</keyword>
<evidence type="ECO:0000256" key="13">
    <source>
        <dbReference type="ARBA" id="ARBA00022844"/>
    </source>
</evidence>
<keyword evidence="10" id="KW-0732">Signal</keyword>
<dbReference type="GO" id="GO:0039654">
    <property type="term" value="P:fusion of virus membrane with host endosome membrane"/>
    <property type="evidence" value="ECO:0007669"/>
    <property type="project" value="UniProtKB-KW"/>
</dbReference>
<evidence type="ECO:0000256" key="9">
    <source>
        <dbReference type="ARBA" id="ARBA00022692"/>
    </source>
</evidence>
<evidence type="ECO:0000256" key="17">
    <source>
        <dbReference type="ARBA" id="ARBA00023157"/>
    </source>
</evidence>
<dbReference type="GO" id="GO:0046718">
    <property type="term" value="P:symbiont entry into host cell"/>
    <property type="evidence" value="ECO:0007669"/>
    <property type="project" value="UniProtKB-KW"/>
</dbReference>
<evidence type="ECO:0000259" key="27">
    <source>
        <dbReference type="Pfam" id="PF07246"/>
    </source>
</evidence>
<keyword evidence="14" id="KW-1043">Host membrane</keyword>
<keyword evidence="17" id="KW-1015">Disulfide bond</keyword>
<dbReference type="Gene3D" id="2.60.40.3770">
    <property type="match status" value="1"/>
</dbReference>
<feature type="domain" description="Phlebovirus glycoprotein G2 C-terminal" evidence="28">
    <location>
        <begin position="1215"/>
        <end position="1372"/>
    </location>
</feature>
<evidence type="ECO:0000256" key="11">
    <source>
        <dbReference type="ARBA" id="ARBA00022804"/>
    </source>
</evidence>
<feature type="domain" description="Phlebovirus glycoprotein G2 fusion" evidence="26">
    <location>
        <begin position="878"/>
        <end position="1196"/>
    </location>
</feature>
<dbReference type="EMBL" id="MK524346">
    <property type="protein sequence ID" value="QBQ01765.1"/>
    <property type="molecule type" value="Genomic_RNA"/>
</dbReference>
<keyword evidence="23" id="KW-0175">Coiled coil</keyword>
<dbReference type="GO" id="GO:0044178">
    <property type="term" value="C:host cell Golgi membrane"/>
    <property type="evidence" value="ECO:0007669"/>
    <property type="project" value="UniProtKB-SubCell"/>
</dbReference>
<feature type="domain" description="Phlebovirus nonstructural NS-M" evidence="27">
    <location>
        <begin position="14"/>
        <end position="270"/>
    </location>
</feature>
<proteinExistence type="inferred from homology"/>
<protein>
    <recommendedName>
        <fullName evidence="4">Envelopment polyprotein</fullName>
    </recommendedName>
    <alternativeName>
        <fullName evidence="21">M polyprotein</fullName>
    </alternativeName>
</protein>
<gene>
    <name evidence="29" type="primary">GPC</name>
</gene>
<evidence type="ECO:0000256" key="19">
    <source>
        <dbReference type="ARBA" id="ARBA00023184"/>
    </source>
</evidence>
<evidence type="ECO:0000256" key="23">
    <source>
        <dbReference type="SAM" id="Coils"/>
    </source>
</evidence>
<dbReference type="InterPro" id="IPR009878">
    <property type="entry name" value="Phlebovirus_G2_fusion"/>
</dbReference>
<organism evidence="29 30">
    <name type="scientific">Tico virus</name>
    <dbReference type="NCBI Taxonomy" id="2846448"/>
    <lineage>
        <taxon>Viruses</taxon>
        <taxon>Riboviria</taxon>
        <taxon>Orthornavirae</taxon>
        <taxon>Negarnaviricota</taxon>
        <taxon>Polyploviricotina</taxon>
        <taxon>Bunyaviricetes</taxon>
        <taxon>Hareavirales</taxon>
        <taxon>Phenuiviridae</taxon>
        <taxon>Phlebovirus</taxon>
        <taxon>Phlebovirus ticoense</taxon>
    </lineage>
</organism>